<keyword evidence="1" id="KW-0472">Membrane</keyword>
<comment type="caution">
    <text evidence="2">The sequence shown here is derived from an EMBL/GenBank/DDBJ whole genome shotgun (WGS) entry which is preliminary data.</text>
</comment>
<reference evidence="2 3" key="1">
    <citation type="journal article" date="2014" name="Int. J. Syst. Evol. Microbiol.">
        <title>Description of Galbitalea soli gen. nov., sp. nov., and Frondihabitans sucicola sp. nov.</title>
        <authorList>
            <person name="Kim S.J."/>
            <person name="Lim J.M."/>
            <person name="Ahn J.H."/>
            <person name="Weon H.Y."/>
            <person name="Hamada M."/>
            <person name="Suzuki K."/>
            <person name="Ahn T.Y."/>
            <person name="Kwon S.W."/>
        </authorList>
    </citation>
    <scope>NUCLEOTIDE SEQUENCE [LARGE SCALE GENOMIC DNA]</scope>
    <source>
        <strain evidence="2 3">NBRC 108727</strain>
    </source>
</reference>
<keyword evidence="1" id="KW-0812">Transmembrane</keyword>
<sequence>MSEAPKPRALLVLAGLIFLEAAAVAVAAISLVVEIVASTPSSYASAIALAALVALAAVLLAIVGVATVRARPWIRGAAICWQILQVLVAVSILQAQAPDVAWLLILPAAAIIILLFTRSVREATARPER</sequence>
<dbReference type="AlphaFoldDB" id="A0A7C9PM90"/>
<feature type="transmembrane region" description="Helical" evidence="1">
    <location>
        <begin position="100"/>
        <end position="120"/>
    </location>
</feature>
<organism evidence="2 3">
    <name type="scientific">Galbitalea soli</name>
    <dbReference type="NCBI Taxonomy" id="1268042"/>
    <lineage>
        <taxon>Bacteria</taxon>
        <taxon>Bacillati</taxon>
        <taxon>Actinomycetota</taxon>
        <taxon>Actinomycetes</taxon>
        <taxon>Micrococcales</taxon>
        <taxon>Microbacteriaceae</taxon>
        <taxon>Galbitalea</taxon>
    </lineage>
</organism>
<keyword evidence="1" id="KW-1133">Transmembrane helix</keyword>
<evidence type="ECO:0000256" key="1">
    <source>
        <dbReference type="SAM" id="Phobius"/>
    </source>
</evidence>
<dbReference type="EMBL" id="JAAGWZ010000001">
    <property type="protein sequence ID" value="NEM90814.1"/>
    <property type="molecule type" value="Genomic_DNA"/>
</dbReference>
<evidence type="ECO:0000313" key="3">
    <source>
        <dbReference type="Proteomes" id="UP000479756"/>
    </source>
</evidence>
<proteinExistence type="predicted"/>
<keyword evidence="3" id="KW-1185">Reference proteome</keyword>
<accession>A0A7C9PM90</accession>
<gene>
    <name evidence="2" type="ORF">G3T37_05540</name>
</gene>
<name>A0A7C9PM90_9MICO</name>
<feature type="transmembrane region" description="Helical" evidence="1">
    <location>
        <begin position="43"/>
        <end position="66"/>
    </location>
</feature>
<dbReference type="Proteomes" id="UP000479756">
    <property type="component" value="Unassembled WGS sequence"/>
</dbReference>
<evidence type="ECO:0008006" key="4">
    <source>
        <dbReference type="Google" id="ProtNLM"/>
    </source>
</evidence>
<evidence type="ECO:0000313" key="2">
    <source>
        <dbReference type="EMBL" id="NEM90814.1"/>
    </source>
</evidence>
<feature type="transmembrane region" description="Helical" evidence="1">
    <location>
        <begin position="73"/>
        <end position="94"/>
    </location>
</feature>
<dbReference type="RefSeq" id="WP_163472421.1">
    <property type="nucleotide sequence ID" value="NZ_JAAGWZ010000001.1"/>
</dbReference>
<protein>
    <recommendedName>
        <fullName evidence="4">Histidine kinase</fullName>
    </recommendedName>
</protein>